<evidence type="ECO:0000313" key="2">
    <source>
        <dbReference type="Proteomes" id="UP000469346"/>
    </source>
</evidence>
<accession>A0A6N9TMG3</accession>
<reference evidence="1 2" key="1">
    <citation type="submission" date="2020-02" db="EMBL/GenBank/DDBJ databases">
        <title>Comparative genomics of sulfur disproportionating microorganisms.</title>
        <authorList>
            <person name="Ward L.M."/>
            <person name="Bertran E."/>
            <person name="Johnston D.T."/>
        </authorList>
    </citation>
    <scope>NUCLEOTIDE SEQUENCE [LARGE SCALE GENOMIC DNA]</scope>
    <source>
        <strain evidence="1 2">DSM 100025</strain>
    </source>
</reference>
<comment type="caution">
    <text evidence="1">The sequence shown here is derived from an EMBL/GenBank/DDBJ whole genome shotgun (WGS) entry which is preliminary data.</text>
</comment>
<proteinExistence type="predicted"/>
<dbReference type="AlphaFoldDB" id="A0A6N9TMG3"/>
<keyword evidence="2" id="KW-1185">Reference proteome</keyword>
<sequence>MNEWGVLVPDETVVLADGPGFRAEAYLASHDGRWWYGLDCKVGGIEVDSVGFGWWPSPREASYETREAAIRAARLACARRVVRHVVWMRSGGRAGNPSVLRACAAIVAALEQMPLLEA</sequence>
<evidence type="ECO:0000313" key="1">
    <source>
        <dbReference type="EMBL" id="NDY41263.1"/>
    </source>
</evidence>
<gene>
    <name evidence="1" type="ORF">G3N55_00160</name>
</gene>
<name>A0A6N9TMG3_DISTH</name>
<dbReference type="EMBL" id="JAAGRR010000001">
    <property type="protein sequence ID" value="NDY41263.1"/>
    <property type="molecule type" value="Genomic_DNA"/>
</dbReference>
<organism evidence="1 2">
    <name type="scientific">Dissulfurirhabdus thermomarina</name>
    <dbReference type="NCBI Taxonomy" id="1765737"/>
    <lineage>
        <taxon>Bacteria</taxon>
        <taxon>Deltaproteobacteria</taxon>
        <taxon>Dissulfurirhabdaceae</taxon>
        <taxon>Dissulfurirhabdus</taxon>
    </lineage>
</organism>
<dbReference type="Proteomes" id="UP000469346">
    <property type="component" value="Unassembled WGS sequence"/>
</dbReference>
<protein>
    <submittedName>
        <fullName evidence="1">Uncharacterized protein</fullName>
    </submittedName>
</protein>
<dbReference type="RefSeq" id="WP_163297379.1">
    <property type="nucleotide sequence ID" value="NZ_JAAGRR010000001.1"/>
</dbReference>